<proteinExistence type="predicted"/>
<name>A0A2P5CLL8_PARAD</name>
<dbReference type="AlphaFoldDB" id="A0A2P5CLL8"/>
<organism evidence="1 2">
    <name type="scientific">Parasponia andersonii</name>
    <name type="common">Sponia andersonii</name>
    <dbReference type="NCBI Taxonomy" id="3476"/>
    <lineage>
        <taxon>Eukaryota</taxon>
        <taxon>Viridiplantae</taxon>
        <taxon>Streptophyta</taxon>
        <taxon>Embryophyta</taxon>
        <taxon>Tracheophyta</taxon>
        <taxon>Spermatophyta</taxon>
        <taxon>Magnoliopsida</taxon>
        <taxon>eudicotyledons</taxon>
        <taxon>Gunneridae</taxon>
        <taxon>Pentapetalae</taxon>
        <taxon>rosids</taxon>
        <taxon>fabids</taxon>
        <taxon>Rosales</taxon>
        <taxon>Cannabaceae</taxon>
        <taxon>Parasponia</taxon>
    </lineage>
</organism>
<gene>
    <name evidence="1" type="ORF">PanWU01x14_141310</name>
</gene>
<protein>
    <submittedName>
        <fullName evidence="1">Uncharacterized protein</fullName>
    </submittedName>
</protein>
<dbReference type="EMBL" id="JXTB01000117">
    <property type="protein sequence ID" value="PON61929.1"/>
    <property type="molecule type" value="Genomic_DNA"/>
</dbReference>
<accession>A0A2P5CLL8</accession>
<evidence type="ECO:0000313" key="2">
    <source>
        <dbReference type="Proteomes" id="UP000237105"/>
    </source>
</evidence>
<comment type="caution">
    <text evidence="1">The sequence shown here is derived from an EMBL/GenBank/DDBJ whole genome shotgun (WGS) entry which is preliminary data.</text>
</comment>
<dbReference type="Proteomes" id="UP000237105">
    <property type="component" value="Unassembled WGS sequence"/>
</dbReference>
<sequence>MSLGTHGLVDSGAHELFLRMAKDPYAHLIFHDAHGLVLRATSVSHANIGIHTNINSYGVLVKNSHVSFKLINSGPLISDQSLSFMVPKNKCVNLDSSKKVVSGFFLDSAIRKGMHSTVNVDGPLFGQVVRASSHRADHIYRGDGSLGARYSQFAQNHNVAAEVQHMVHSLNSNDHSIASEVSKPTIKGNYICVKI</sequence>
<keyword evidence="2" id="KW-1185">Reference proteome</keyword>
<evidence type="ECO:0000313" key="1">
    <source>
        <dbReference type="EMBL" id="PON61929.1"/>
    </source>
</evidence>
<reference evidence="2" key="1">
    <citation type="submission" date="2016-06" db="EMBL/GenBank/DDBJ databases">
        <title>Parallel loss of symbiosis genes in relatives of nitrogen-fixing non-legume Parasponia.</title>
        <authorList>
            <person name="Van Velzen R."/>
            <person name="Holmer R."/>
            <person name="Bu F."/>
            <person name="Rutten L."/>
            <person name="Van Zeijl A."/>
            <person name="Liu W."/>
            <person name="Santuari L."/>
            <person name="Cao Q."/>
            <person name="Sharma T."/>
            <person name="Shen D."/>
            <person name="Roswanjaya Y."/>
            <person name="Wardhani T."/>
            <person name="Kalhor M.S."/>
            <person name="Jansen J."/>
            <person name="Van den Hoogen J."/>
            <person name="Gungor B."/>
            <person name="Hartog M."/>
            <person name="Hontelez J."/>
            <person name="Verver J."/>
            <person name="Yang W.-C."/>
            <person name="Schijlen E."/>
            <person name="Repin R."/>
            <person name="Schilthuizen M."/>
            <person name="Schranz E."/>
            <person name="Heidstra R."/>
            <person name="Miyata K."/>
            <person name="Fedorova E."/>
            <person name="Kohlen W."/>
            <person name="Bisseling T."/>
            <person name="Smit S."/>
            <person name="Geurts R."/>
        </authorList>
    </citation>
    <scope>NUCLEOTIDE SEQUENCE [LARGE SCALE GENOMIC DNA]</scope>
    <source>
        <strain evidence="2">cv. WU1-14</strain>
    </source>
</reference>